<sequence length="130" mass="14958">MKWLVRIFLPLSLILFCDLALTANSLQDRDIFGYTSATHVSLKADKGTKFTSKHKHKNHHNVPDEELKDDTDESSTNKKLSAHDDFSSHFFYTRVAAINGHYLKSCFCLSRCIQYPASNKLYRSISVFRI</sequence>
<evidence type="ECO:0000313" key="4">
    <source>
        <dbReference type="Proteomes" id="UP000434850"/>
    </source>
</evidence>
<feature type="compositionally biased region" description="Basic residues" evidence="1">
    <location>
        <begin position="51"/>
        <end position="60"/>
    </location>
</feature>
<dbReference type="RefSeq" id="WP_157541911.1">
    <property type="nucleotide sequence ID" value="NZ_WQLA01000003.1"/>
</dbReference>
<evidence type="ECO:0000256" key="2">
    <source>
        <dbReference type="SAM" id="SignalP"/>
    </source>
</evidence>
<evidence type="ECO:0000256" key="1">
    <source>
        <dbReference type="SAM" id="MobiDB-lite"/>
    </source>
</evidence>
<dbReference type="AlphaFoldDB" id="A0A6I4IQR8"/>
<evidence type="ECO:0000313" key="3">
    <source>
        <dbReference type="EMBL" id="MVN91614.1"/>
    </source>
</evidence>
<name>A0A6I4IQR8_9SPHI</name>
<feature type="region of interest" description="Disordered" evidence="1">
    <location>
        <begin position="49"/>
        <end position="80"/>
    </location>
</feature>
<accession>A0A6I4IQR8</accession>
<feature type="chain" id="PRO_5026277629" evidence="2">
    <location>
        <begin position="23"/>
        <end position="130"/>
    </location>
</feature>
<protein>
    <submittedName>
        <fullName evidence="3">Uncharacterized protein</fullName>
    </submittedName>
</protein>
<dbReference type="Proteomes" id="UP000434850">
    <property type="component" value="Unassembled WGS sequence"/>
</dbReference>
<reference evidence="3 4" key="1">
    <citation type="submission" date="2019-12" db="EMBL/GenBank/DDBJ databases">
        <title>Mucilaginibacter sp. HME9299 genome sequencing and assembly.</title>
        <authorList>
            <person name="Kang H."/>
            <person name="Kim H."/>
            <person name="Joh K."/>
        </authorList>
    </citation>
    <scope>NUCLEOTIDE SEQUENCE [LARGE SCALE GENOMIC DNA]</scope>
    <source>
        <strain evidence="3 4">HME9299</strain>
    </source>
</reference>
<comment type="caution">
    <text evidence="3">The sequence shown here is derived from an EMBL/GenBank/DDBJ whole genome shotgun (WGS) entry which is preliminary data.</text>
</comment>
<feature type="signal peptide" evidence="2">
    <location>
        <begin position="1"/>
        <end position="22"/>
    </location>
</feature>
<organism evidence="3 4">
    <name type="scientific">Mucilaginibacter aquatilis</name>
    <dbReference type="NCBI Taxonomy" id="1517760"/>
    <lineage>
        <taxon>Bacteria</taxon>
        <taxon>Pseudomonadati</taxon>
        <taxon>Bacteroidota</taxon>
        <taxon>Sphingobacteriia</taxon>
        <taxon>Sphingobacteriales</taxon>
        <taxon>Sphingobacteriaceae</taxon>
        <taxon>Mucilaginibacter</taxon>
    </lineage>
</organism>
<proteinExistence type="predicted"/>
<keyword evidence="2" id="KW-0732">Signal</keyword>
<keyword evidence="4" id="KW-1185">Reference proteome</keyword>
<dbReference type="EMBL" id="WQLA01000003">
    <property type="protein sequence ID" value="MVN91614.1"/>
    <property type="molecule type" value="Genomic_DNA"/>
</dbReference>
<feature type="compositionally biased region" description="Acidic residues" evidence="1">
    <location>
        <begin position="64"/>
        <end position="73"/>
    </location>
</feature>
<gene>
    <name evidence="3" type="ORF">GO816_10810</name>
</gene>